<dbReference type="InterPro" id="IPR041095">
    <property type="entry name" value="EFG_II"/>
</dbReference>
<evidence type="ECO:0000256" key="5">
    <source>
        <dbReference type="HAMAP-Rule" id="MF_03059"/>
    </source>
</evidence>
<dbReference type="HAMAP" id="MF_03059">
    <property type="entry name" value="mEF_G_2"/>
    <property type="match status" value="1"/>
</dbReference>
<feature type="binding site" evidence="5">
    <location>
        <begin position="63"/>
        <end position="70"/>
    </location>
    <ligand>
        <name>GTP</name>
        <dbReference type="ChEBI" id="CHEBI:37565"/>
    </ligand>
</feature>
<dbReference type="InterPro" id="IPR005225">
    <property type="entry name" value="Small_GTP-bd"/>
</dbReference>
<dbReference type="FunFam" id="3.40.50.300:FF:000514">
    <property type="entry name" value="Ribosome-releasing factor 2, mitochondrial"/>
    <property type="match status" value="1"/>
</dbReference>
<dbReference type="Gene3D" id="3.30.70.870">
    <property type="entry name" value="Elongation Factor G (Translational Gtpase), domain 3"/>
    <property type="match status" value="1"/>
</dbReference>
<dbReference type="InterPro" id="IPR053905">
    <property type="entry name" value="EF-G-like_DII"/>
</dbReference>
<dbReference type="GO" id="GO:0032543">
    <property type="term" value="P:mitochondrial translation"/>
    <property type="evidence" value="ECO:0007669"/>
    <property type="project" value="UniProtKB-UniRule"/>
</dbReference>
<dbReference type="InterPro" id="IPR030851">
    <property type="entry name" value="EFG2"/>
</dbReference>
<name>A0AAD9T753_9HELO</name>
<comment type="caution">
    <text evidence="7">The sequence shown here is derived from an EMBL/GenBank/DDBJ whole genome shotgun (WGS) entry which is preliminary data.</text>
</comment>
<dbReference type="InterPro" id="IPR000640">
    <property type="entry name" value="EFG_V-like"/>
</dbReference>
<keyword evidence="2 5" id="KW-0648">Protein biosynthesis</keyword>
<keyword evidence="3 5" id="KW-0496">Mitochondrion</keyword>
<dbReference type="Proteomes" id="UP001285354">
    <property type="component" value="Unassembled WGS sequence"/>
</dbReference>
<comment type="function">
    <text evidence="5">Mitochondrial GTPase that mediates the disassembly of ribosomes from messenger RNA at the termination of mitochondrial protein biosynthesis. Not involved in the GTP-dependent ribosomal translocation step during translation elongation.</text>
</comment>
<keyword evidence="1 5" id="KW-0547">Nucleotide-binding</keyword>
<dbReference type="Pfam" id="PF14492">
    <property type="entry name" value="EFG_III"/>
    <property type="match status" value="1"/>
</dbReference>
<dbReference type="PRINTS" id="PR00315">
    <property type="entry name" value="ELONGATNFCT"/>
</dbReference>
<dbReference type="NCBIfam" id="TIGR00231">
    <property type="entry name" value="small_GTP"/>
    <property type="match status" value="1"/>
</dbReference>
<dbReference type="GO" id="GO:0005759">
    <property type="term" value="C:mitochondrial matrix"/>
    <property type="evidence" value="ECO:0007669"/>
    <property type="project" value="UniProtKB-ARBA"/>
</dbReference>
<dbReference type="CDD" id="cd16262">
    <property type="entry name" value="EFG_III"/>
    <property type="match status" value="1"/>
</dbReference>
<feature type="binding site" evidence="5">
    <location>
        <begin position="199"/>
        <end position="202"/>
    </location>
    <ligand>
        <name>GTP</name>
        <dbReference type="ChEBI" id="CHEBI:37565"/>
    </ligand>
</feature>
<dbReference type="GO" id="GO:0005525">
    <property type="term" value="F:GTP binding"/>
    <property type="evidence" value="ECO:0007669"/>
    <property type="project" value="UniProtKB-UniRule"/>
</dbReference>
<dbReference type="InterPro" id="IPR009000">
    <property type="entry name" value="Transl_B-barrel_sf"/>
</dbReference>
<evidence type="ECO:0000313" key="7">
    <source>
        <dbReference type="EMBL" id="KAK2629570.1"/>
    </source>
</evidence>
<dbReference type="Pfam" id="PF00679">
    <property type="entry name" value="EFG_C"/>
    <property type="match status" value="1"/>
</dbReference>
<dbReference type="AlphaFoldDB" id="A0AAD9T753"/>
<comment type="similarity">
    <text evidence="5">Belongs to the TRAFAC class translation factor GTPase superfamily. Classic translation factor GTPase family. EF-G/EF-2 subfamily.</text>
</comment>
<dbReference type="Gene3D" id="3.30.70.240">
    <property type="match status" value="1"/>
</dbReference>
<protein>
    <recommendedName>
        <fullName evidence="5">Ribosome-releasing factor 2, mitochondrial</fullName>
        <shortName evidence="5">RRF2mt</shortName>
    </recommendedName>
    <alternativeName>
        <fullName evidence="5">Elongation factor G 2, mitochondrial</fullName>
        <shortName evidence="5">EF-G2mt</shortName>
        <shortName evidence="5">mEF-G 2</shortName>
    </alternativeName>
</protein>
<keyword evidence="4 5" id="KW-0342">GTP-binding</keyword>
<dbReference type="SUPFAM" id="SSF52540">
    <property type="entry name" value="P-loop containing nucleoside triphosphate hydrolases"/>
    <property type="match status" value="1"/>
</dbReference>
<dbReference type="InterPro" id="IPR035647">
    <property type="entry name" value="EFG_III/V"/>
</dbReference>
<dbReference type="InterPro" id="IPR035649">
    <property type="entry name" value="EFG_V"/>
</dbReference>
<evidence type="ECO:0000256" key="3">
    <source>
        <dbReference type="ARBA" id="ARBA00023128"/>
    </source>
</evidence>
<feature type="binding site" evidence="5">
    <location>
        <begin position="145"/>
        <end position="149"/>
    </location>
    <ligand>
        <name>GTP</name>
        <dbReference type="ChEBI" id="CHEBI:37565"/>
    </ligand>
</feature>
<dbReference type="InterPro" id="IPR031157">
    <property type="entry name" value="G_TR_CS"/>
</dbReference>
<dbReference type="SUPFAM" id="SSF54980">
    <property type="entry name" value="EF-G C-terminal domain-like"/>
    <property type="match status" value="2"/>
</dbReference>
<gene>
    <name evidence="5" type="primary">MEF2</name>
    <name evidence="7" type="ORF">QTJ16_000390</name>
</gene>
<dbReference type="CDD" id="cd03713">
    <property type="entry name" value="EFG_mtEFG_C"/>
    <property type="match status" value="1"/>
</dbReference>
<dbReference type="EMBL" id="JAUBYV010000001">
    <property type="protein sequence ID" value="KAK2629570.1"/>
    <property type="molecule type" value="Genomic_DNA"/>
</dbReference>
<dbReference type="PROSITE" id="PS51722">
    <property type="entry name" value="G_TR_2"/>
    <property type="match status" value="1"/>
</dbReference>
<proteinExistence type="inferred from homology"/>
<dbReference type="InterPro" id="IPR000795">
    <property type="entry name" value="T_Tr_GTP-bd_dom"/>
</dbReference>
<dbReference type="PROSITE" id="PS00301">
    <property type="entry name" value="G_TR_1"/>
    <property type="match status" value="1"/>
</dbReference>
<dbReference type="PANTHER" id="PTHR43261">
    <property type="entry name" value="TRANSLATION ELONGATION FACTOR G-RELATED"/>
    <property type="match status" value="1"/>
</dbReference>
<dbReference type="GO" id="GO:0003924">
    <property type="term" value="F:GTPase activity"/>
    <property type="evidence" value="ECO:0007669"/>
    <property type="project" value="UniProtKB-UniRule"/>
</dbReference>
<dbReference type="InterPro" id="IPR009022">
    <property type="entry name" value="EFG_III"/>
</dbReference>
<dbReference type="Gene3D" id="2.40.30.10">
    <property type="entry name" value="Translation factors"/>
    <property type="match status" value="1"/>
</dbReference>
<dbReference type="CDD" id="cd01886">
    <property type="entry name" value="EF-G"/>
    <property type="match status" value="1"/>
</dbReference>
<dbReference type="GO" id="GO:0032790">
    <property type="term" value="P:ribosome disassembly"/>
    <property type="evidence" value="ECO:0007669"/>
    <property type="project" value="UniProtKB-UniRule"/>
</dbReference>
<organism evidence="7 8">
    <name type="scientific">Diplocarpon rosae</name>
    <dbReference type="NCBI Taxonomy" id="946125"/>
    <lineage>
        <taxon>Eukaryota</taxon>
        <taxon>Fungi</taxon>
        <taxon>Dikarya</taxon>
        <taxon>Ascomycota</taxon>
        <taxon>Pezizomycotina</taxon>
        <taxon>Leotiomycetes</taxon>
        <taxon>Helotiales</taxon>
        <taxon>Drepanopezizaceae</taxon>
        <taxon>Diplocarpon</taxon>
    </lineage>
</organism>
<evidence type="ECO:0000256" key="2">
    <source>
        <dbReference type="ARBA" id="ARBA00022917"/>
    </source>
</evidence>
<dbReference type="SMART" id="SM00838">
    <property type="entry name" value="EFG_C"/>
    <property type="match status" value="1"/>
</dbReference>
<dbReference type="Pfam" id="PF00009">
    <property type="entry name" value="GTP_EFTU"/>
    <property type="match status" value="1"/>
</dbReference>
<sequence>MRLLISKRRCQLWHERHQILRFLHSPKAAWACSKPSCHYSTSYSPNHGYDPDIQKIRNIGIIAHIDAGKTTTTERMLYYSGITRRIGDVDDGSTVTDFLPAERERGITIQSAAVTFQWPPLFEGTKTSEPGMPRHQTPHTINLIDTPGHADFTFEVLRSLRILDGAVCILDGVAGVEAQTEKVWTQANNYSIPRIAFVNKLDRDGAAFNRTVKEIGSRLRGLPAVCHIPWWEGGKGRFTGIGDAINLCALKWTEGGDGKSMQKYGLEELMQEDPGLRSELITARTALIEGLCEFDEQLLETWLDCEDDTLAVLPQAIRESLRRCIIDGSGRLIPVFAGASFRNIGVQPLLDAVDDLLPNPTERPDPVISIGEKRGGLADLLDGKLSLASSWTKHMAKKSSSATSMIAQIEACALAFKVVHDPRRGVLVYIRVYSGAVKRGAALWNTNLNVTERAQRLLQMQASDAVEISHISAGHIGVIAGLKFARTGDTLMSYPGVNPKSGPPAPLNMLQLRPIEVPPPVFFAAIEPHSLSEEKNVAEILTTLLREDPSLHVNIDEESGQMLLSGMGELHLEIARDRLVTDFKAKATMGSIEISYRESILATTSPHRIVFDRDIAGKRGKAGCEAIIGPFKHADSTSDYTVSRDGNLISIDVPTSWFGEEEQGASLPKDLPLAAVREALVNGAVAALARGPRRAFPLHATHVILKFDPSSDLFGGYTSATALSSAARLAVQAASKEALANDSVALMEPVMSVTISCDEGSLGAIVHDISSARGGHVLSLETEGGDSTASSLPAIDPSKIYAPPDPFASTGGLDSAGPGQARQVHARVPLKEMVGYLKHLRSLTGGRGTFIMSVDKFEKLAGPRERAM</sequence>
<dbReference type="Pfam" id="PF22042">
    <property type="entry name" value="EF-G_D2"/>
    <property type="match status" value="1"/>
</dbReference>
<keyword evidence="8" id="KW-1185">Reference proteome</keyword>
<feature type="domain" description="Tr-type G" evidence="6">
    <location>
        <begin position="54"/>
        <end position="361"/>
    </location>
</feature>
<dbReference type="PANTHER" id="PTHR43261:SF1">
    <property type="entry name" value="RIBOSOME-RELEASING FACTOR 2, MITOCHONDRIAL"/>
    <property type="match status" value="1"/>
</dbReference>
<evidence type="ECO:0000256" key="1">
    <source>
        <dbReference type="ARBA" id="ARBA00022741"/>
    </source>
</evidence>
<accession>A0AAD9T753</accession>
<evidence type="ECO:0000256" key="4">
    <source>
        <dbReference type="ARBA" id="ARBA00023134"/>
    </source>
</evidence>
<reference evidence="7" key="1">
    <citation type="submission" date="2023-06" db="EMBL/GenBank/DDBJ databases">
        <title>Draft genome of Marssonina rosae.</title>
        <authorList>
            <person name="Cheng Q."/>
        </authorList>
    </citation>
    <scope>NUCLEOTIDE SEQUENCE</scope>
    <source>
        <strain evidence="7">R4</strain>
    </source>
</reference>
<comment type="subcellular location">
    <subcellularLocation>
        <location evidence="5">Mitochondrion</location>
    </subcellularLocation>
</comment>
<evidence type="ECO:0000313" key="8">
    <source>
        <dbReference type="Proteomes" id="UP001285354"/>
    </source>
</evidence>
<dbReference type="FunFam" id="2.40.30.10:FF:000106">
    <property type="entry name" value="Ribosome-releasing factor 2, mitochondrial"/>
    <property type="match status" value="1"/>
</dbReference>
<dbReference type="SUPFAM" id="SSF50447">
    <property type="entry name" value="Translation proteins"/>
    <property type="match status" value="1"/>
</dbReference>
<evidence type="ECO:0000259" key="6">
    <source>
        <dbReference type="PROSITE" id="PS51722"/>
    </source>
</evidence>
<dbReference type="InterPro" id="IPR027417">
    <property type="entry name" value="P-loop_NTPase"/>
</dbReference>
<dbReference type="Gene3D" id="3.40.50.300">
    <property type="entry name" value="P-loop containing nucleotide triphosphate hydrolases"/>
    <property type="match status" value="1"/>
</dbReference>
<dbReference type="FunFam" id="3.30.70.870:FF:000007">
    <property type="entry name" value="Ribosome-releasing factor 2, mitochondrial"/>
    <property type="match status" value="1"/>
</dbReference>